<dbReference type="OrthoDB" id="4367264at2759"/>
<keyword evidence="2" id="KW-1185">Reference proteome</keyword>
<dbReference type="HOGENOM" id="CLU_1165874_0_0_1"/>
<dbReference type="Proteomes" id="UP000019484">
    <property type="component" value="Unassembled WGS sequence"/>
</dbReference>
<sequence length="248" mass="28403">MALRRPNLAPLWLGSAMTGLLPETFKWVDYTWSGMEPAQWTASIQSFMDLQFSGKMKPPEDRNGQKFISREDEWRLLYLTETESSRYTIPHMSPFPPFGSTALKSATIEVRKHAFCGHSLVYRHWVRQNKDEQSIDDPGTTCNSKNISAQSHAYRIPIWLSQLPKKLCMLWQPGHAISEWTSAGDSCDEKLSEQATRDVFTWSLGDGVKPEDLAMWEHEWLDGLIEAVNGEDDEDEPYQSDDCRTLPS</sequence>
<accession>W9YCX2</accession>
<dbReference type="EMBL" id="AMWN01000003">
    <property type="protein sequence ID" value="EXJ90333.1"/>
    <property type="molecule type" value="Genomic_DNA"/>
</dbReference>
<dbReference type="AlphaFoldDB" id="W9YCX2"/>
<name>W9YCX2_9EURO</name>
<proteinExistence type="predicted"/>
<comment type="caution">
    <text evidence="1">The sequence shown here is derived from an EMBL/GenBank/DDBJ whole genome shotgun (WGS) entry which is preliminary data.</text>
</comment>
<evidence type="ECO:0000313" key="2">
    <source>
        <dbReference type="Proteomes" id="UP000019484"/>
    </source>
</evidence>
<dbReference type="RefSeq" id="XP_007722527.1">
    <property type="nucleotide sequence ID" value="XM_007724337.1"/>
</dbReference>
<reference evidence="1 2" key="1">
    <citation type="submission" date="2013-03" db="EMBL/GenBank/DDBJ databases">
        <title>The Genome Sequence of Capronia coronata CBS 617.96.</title>
        <authorList>
            <consortium name="The Broad Institute Genomics Platform"/>
            <person name="Cuomo C."/>
            <person name="de Hoog S."/>
            <person name="Gorbushina A."/>
            <person name="Walker B."/>
            <person name="Young S.K."/>
            <person name="Zeng Q."/>
            <person name="Gargeya S."/>
            <person name="Fitzgerald M."/>
            <person name="Haas B."/>
            <person name="Abouelleil A."/>
            <person name="Allen A.W."/>
            <person name="Alvarado L."/>
            <person name="Arachchi H.M."/>
            <person name="Berlin A.M."/>
            <person name="Chapman S.B."/>
            <person name="Gainer-Dewar J."/>
            <person name="Goldberg J."/>
            <person name="Griggs A."/>
            <person name="Gujja S."/>
            <person name="Hansen M."/>
            <person name="Howarth C."/>
            <person name="Imamovic A."/>
            <person name="Ireland A."/>
            <person name="Larimer J."/>
            <person name="McCowan C."/>
            <person name="Murphy C."/>
            <person name="Pearson M."/>
            <person name="Poon T.W."/>
            <person name="Priest M."/>
            <person name="Roberts A."/>
            <person name="Saif S."/>
            <person name="Shea T."/>
            <person name="Sisk P."/>
            <person name="Sykes S."/>
            <person name="Wortman J."/>
            <person name="Nusbaum C."/>
            <person name="Birren B."/>
        </authorList>
    </citation>
    <scope>NUCLEOTIDE SEQUENCE [LARGE SCALE GENOMIC DNA]</scope>
    <source>
        <strain evidence="1 2">CBS 617.96</strain>
    </source>
</reference>
<dbReference type="GeneID" id="19158326"/>
<protein>
    <submittedName>
        <fullName evidence="1">Uncharacterized protein</fullName>
    </submittedName>
</protein>
<gene>
    <name evidence="1" type="ORF">A1O1_03432</name>
</gene>
<organism evidence="1 2">
    <name type="scientific">Capronia coronata CBS 617.96</name>
    <dbReference type="NCBI Taxonomy" id="1182541"/>
    <lineage>
        <taxon>Eukaryota</taxon>
        <taxon>Fungi</taxon>
        <taxon>Dikarya</taxon>
        <taxon>Ascomycota</taxon>
        <taxon>Pezizomycotina</taxon>
        <taxon>Eurotiomycetes</taxon>
        <taxon>Chaetothyriomycetidae</taxon>
        <taxon>Chaetothyriales</taxon>
        <taxon>Herpotrichiellaceae</taxon>
        <taxon>Capronia</taxon>
    </lineage>
</organism>
<evidence type="ECO:0000313" key="1">
    <source>
        <dbReference type="EMBL" id="EXJ90333.1"/>
    </source>
</evidence>